<keyword evidence="2" id="KW-0812">Transmembrane</keyword>
<dbReference type="Gene3D" id="2.60.220.30">
    <property type="match status" value="1"/>
</dbReference>
<dbReference type="AlphaFoldDB" id="A0A198AA03"/>
<dbReference type="Proteomes" id="UP000078454">
    <property type="component" value="Unassembled WGS sequence"/>
</dbReference>
<name>A0A198AA03_9BACL</name>
<evidence type="ECO:0000313" key="4">
    <source>
        <dbReference type="EMBL" id="OAS17935.1"/>
    </source>
</evidence>
<dbReference type="STRING" id="1850517.A8708_28390"/>
<keyword evidence="2" id="KW-0472">Membrane</keyword>
<reference evidence="4 5" key="1">
    <citation type="submission" date="2016-05" db="EMBL/GenBank/DDBJ databases">
        <title>Paenibacillus sp. 1ZS3-15 nov., isolated from the rhizosphere soil.</title>
        <authorList>
            <person name="Zhang X.X."/>
            <person name="Zhang J."/>
        </authorList>
    </citation>
    <scope>NUCLEOTIDE SEQUENCE [LARGE SCALE GENOMIC DNA]</scope>
    <source>
        <strain evidence="4 5">1ZS3-15</strain>
    </source>
</reference>
<dbReference type="PROSITE" id="PS51272">
    <property type="entry name" value="SLH"/>
    <property type="match status" value="3"/>
</dbReference>
<evidence type="ECO:0000313" key="5">
    <source>
        <dbReference type="Proteomes" id="UP000078454"/>
    </source>
</evidence>
<keyword evidence="2" id="KW-1133">Transmembrane helix</keyword>
<dbReference type="Gene3D" id="2.60.40.680">
    <property type="match status" value="1"/>
</dbReference>
<dbReference type="Pfam" id="PF00395">
    <property type="entry name" value="SLH"/>
    <property type="match status" value="3"/>
</dbReference>
<feature type="domain" description="SLH" evidence="3">
    <location>
        <begin position="468"/>
        <end position="524"/>
    </location>
</feature>
<comment type="caution">
    <text evidence="4">The sequence shown here is derived from an EMBL/GenBank/DDBJ whole genome shotgun (WGS) entry which is preliminary data.</text>
</comment>
<feature type="transmembrane region" description="Helical" evidence="2">
    <location>
        <begin position="37"/>
        <end position="58"/>
    </location>
</feature>
<dbReference type="PANTHER" id="PTHR43308">
    <property type="entry name" value="OUTER MEMBRANE PROTEIN ALPHA-RELATED"/>
    <property type="match status" value="1"/>
</dbReference>
<dbReference type="GO" id="GO:0030246">
    <property type="term" value="F:carbohydrate binding"/>
    <property type="evidence" value="ECO:0007669"/>
    <property type="project" value="InterPro"/>
</dbReference>
<feature type="compositionally biased region" description="Basic and acidic residues" evidence="1">
    <location>
        <begin position="211"/>
        <end position="221"/>
    </location>
</feature>
<feature type="compositionally biased region" description="Low complexity" evidence="1">
    <location>
        <begin position="190"/>
        <end position="206"/>
    </location>
</feature>
<dbReference type="InterPro" id="IPR001119">
    <property type="entry name" value="SLH_dom"/>
</dbReference>
<dbReference type="PANTHER" id="PTHR43308:SF5">
    <property type="entry name" value="S-LAYER PROTEIN _ PEPTIDOGLYCAN ENDO-BETA-N-ACETYLGLUCOSAMINIDASE"/>
    <property type="match status" value="1"/>
</dbReference>
<evidence type="ECO:0000259" key="3">
    <source>
        <dbReference type="PROSITE" id="PS51272"/>
    </source>
</evidence>
<accession>A0A198AA03</accession>
<dbReference type="OrthoDB" id="504962at2"/>
<organism evidence="4 5">
    <name type="scientific">Paenibacillus oryzisoli</name>
    <dbReference type="NCBI Taxonomy" id="1850517"/>
    <lineage>
        <taxon>Bacteria</taxon>
        <taxon>Bacillati</taxon>
        <taxon>Bacillota</taxon>
        <taxon>Bacilli</taxon>
        <taxon>Bacillales</taxon>
        <taxon>Paenibacillaceae</taxon>
        <taxon>Paenibacillus</taxon>
    </lineage>
</organism>
<feature type="domain" description="SLH" evidence="3">
    <location>
        <begin position="346"/>
        <end position="403"/>
    </location>
</feature>
<dbReference type="InterPro" id="IPR051465">
    <property type="entry name" value="Cell_Envelope_Struct_Comp"/>
</dbReference>
<feature type="region of interest" description="Disordered" evidence="1">
    <location>
        <begin position="189"/>
        <end position="226"/>
    </location>
</feature>
<gene>
    <name evidence="4" type="ORF">A8708_28390</name>
</gene>
<proteinExistence type="predicted"/>
<protein>
    <recommendedName>
        <fullName evidence="3">SLH domain-containing protein</fullName>
    </recommendedName>
</protein>
<dbReference type="EMBL" id="LYPB01000069">
    <property type="protein sequence ID" value="OAS17935.1"/>
    <property type="molecule type" value="Genomic_DNA"/>
</dbReference>
<dbReference type="CDD" id="cd08547">
    <property type="entry name" value="Type_II_cohesin"/>
    <property type="match status" value="1"/>
</dbReference>
<dbReference type="InterPro" id="IPR008965">
    <property type="entry name" value="CBM2/CBM3_carb-bd_dom_sf"/>
</dbReference>
<sequence length="524" mass="55657">MRQTKRVTALLPNFHRSGDAYGHYAVLRKIRIVCLRLLLAGSFLLSVFSLATVVVHAAPTYTLSVSNNQPITGREVKVQVVGQGLSDVYATELQATFSTDHLRFISASSARFGYAVTPAVNGSQVALAFTKVGPISGETGTVVLAEMVFEATALGSGTVELKKIKIVDSTMNVVDFDANAMASLSVVAPSNNSGQGNSGQTSSVSTPEPEGAVKVHKDTGGKVENNGAAVNLPAGALGSDIYVSIKKLNDTSQLKPDPNLKLAGDVYEIIKDVAGPFQKPVTITLPFNTSLLDDEHEVALYWYNEETGKWVKLDDIKIDLVKGTVSGSVTHFTKFAVLVSAKPASVKPPVLTDIKGHWAEAGIQKLVKAGAIDGYQDGTFQPDSTVTRSEFVSMIVRAFHLTATGGSEFSDTGSHWAKDAISAASAMGIVDGYEDGTFGPDDNITREQMAVILARAAQLASVNIDLDYKDRGDVSEWAQGPLAALTAKGVLNGYEDGTLKPKAFSTRAEAVVSMIRIMDAQQVQ</sequence>
<keyword evidence="5" id="KW-1185">Reference proteome</keyword>
<dbReference type="RefSeq" id="WP_068665004.1">
    <property type="nucleotide sequence ID" value="NZ_LYPB01000069.1"/>
</dbReference>
<dbReference type="SUPFAM" id="SSF49384">
    <property type="entry name" value="Carbohydrate-binding domain"/>
    <property type="match status" value="1"/>
</dbReference>
<evidence type="ECO:0000256" key="2">
    <source>
        <dbReference type="SAM" id="Phobius"/>
    </source>
</evidence>
<evidence type="ECO:0000256" key="1">
    <source>
        <dbReference type="SAM" id="MobiDB-lite"/>
    </source>
</evidence>
<feature type="domain" description="SLH" evidence="3">
    <location>
        <begin position="404"/>
        <end position="467"/>
    </location>
</feature>